<evidence type="ECO:0000256" key="2">
    <source>
        <dbReference type="ARBA" id="ARBA00023002"/>
    </source>
</evidence>
<dbReference type="PRINTS" id="PR00080">
    <property type="entry name" value="SDRFAMILY"/>
</dbReference>
<dbReference type="EMBL" id="JADPKZ010000040">
    <property type="protein sequence ID" value="MBF8377931.1"/>
    <property type="molecule type" value="Genomic_DNA"/>
</dbReference>
<dbReference type="InterPro" id="IPR057326">
    <property type="entry name" value="KR_dom"/>
</dbReference>
<dbReference type="PANTHER" id="PTHR43180:SF66">
    <property type="entry name" value="SHORT-CHAIN DEHYDROGENASE_REDUCTASE FAMILY PROTEIN"/>
    <property type="match status" value="1"/>
</dbReference>
<organism evidence="4 5">
    <name type="scientific">Alicyclobacillus mali</name>
    <name type="common">ex Roth et al. 2021</name>
    <dbReference type="NCBI Taxonomy" id="1123961"/>
    <lineage>
        <taxon>Bacteria</taxon>
        <taxon>Bacillati</taxon>
        <taxon>Bacillota</taxon>
        <taxon>Bacilli</taxon>
        <taxon>Bacillales</taxon>
        <taxon>Alicyclobacillaceae</taxon>
        <taxon>Alicyclobacillus</taxon>
    </lineage>
</organism>
<dbReference type="CDD" id="cd05233">
    <property type="entry name" value="SDR_c"/>
    <property type="match status" value="1"/>
</dbReference>
<reference evidence="4 5" key="1">
    <citation type="submission" date="2020-11" db="EMBL/GenBank/DDBJ databases">
        <title>Genomic insight of Alicyclobacillus mali FL 18 reveals a new arsenic-resistant strain, with potential in environmental biotechnology.</title>
        <authorList>
            <person name="Fiorentino G."/>
            <person name="Gallo G."/>
            <person name="Aulitto M."/>
        </authorList>
    </citation>
    <scope>NUCLEOTIDE SEQUENCE [LARGE SCALE GENOMIC DNA]</scope>
    <source>
        <strain evidence="4 5">FL 18</strain>
    </source>
</reference>
<sequence length="255" mass="27609">MRDMEGRVAIVTGGAGGIGSATARRLAERGVRVVVADRDEAGARRVADEIRAGGGEAEGMFVDVTDEASVNALVDAAVARFSRLDIMFNNAGVFGDGARNFLDDPPEEYFRVVSINQHGVFYGMRAAARYMRQAGTGGVIINTASIYAFIADRNQLPYHASKAAVVAMTKAAALDLARHNIRVVAVAPGMVNTGLVDNWRQDERVWNTIQRAHMRRRMAEPDEIARVVAFLASDDARFINGHAICVDDGALSFKR</sequence>
<evidence type="ECO:0000256" key="1">
    <source>
        <dbReference type="ARBA" id="ARBA00006484"/>
    </source>
</evidence>
<dbReference type="NCBIfam" id="NF005559">
    <property type="entry name" value="PRK07231.1"/>
    <property type="match status" value="1"/>
</dbReference>
<dbReference type="Proteomes" id="UP000642910">
    <property type="component" value="Unassembled WGS sequence"/>
</dbReference>
<keyword evidence="5" id="KW-1185">Reference proteome</keyword>
<protein>
    <submittedName>
        <fullName evidence="4">SDR family oxidoreductase</fullName>
    </submittedName>
</protein>
<gene>
    <name evidence="4" type="ORF">IW967_08640</name>
</gene>
<name>A0ABS0F3N3_9BACL</name>
<evidence type="ECO:0000313" key="4">
    <source>
        <dbReference type="EMBL" id="MBF8377931.1"/>
    </source>
</evidence>
<dbReference type="PANTHER" id="PTHR43180">
    <property type="entry name" value="3-OXOACYL-(ACYL-CARRIER-PROTEIN) REDUCTASE (AFU_ORTHOLOGUE AFUA_6G11210)"/>
    <property type="match status" value="1"/>
</dbReference>
<keyword evidence="2" id="KW-0560">Oxidoreductase</keyword>
<feature type="domain" description="Ketoreductase" evidence="3">
    <location>
        <begin position="7"/>
        <end position="149"/>
    </location>
</feature>
<evidence type="ECO:0000259" key="3">
    <source>
        <dbReference type="SMART" id="SM00822"/>
    </source>
</evidence>
<dbReference type="Gene3D" id="3.40.50.720">
    <property type="entry name" value="NAD(P)-binding Rossmann-like Domain"/>
    <property type="match status" value="1"/>
</dbReference>
<dbReference type="Pfam" id="PF13561">
    <property type="entry name" value="adh_short_C2"/>
    <property type="match status" value="1"/>
</dbReference>
<dbReference type="PRINTS" id="PR00081">
    <property type="entry name" value="GDHRDH"/>
</dbReference>
<dbReference type="InterPro" id="IPR036291">
    <property type="entry name" value="NAD(P)-bd_dom_sf"/>
</dbReference>
<comment type="similarity">
    <text evidence="1">Belongs to the short-chain dehydrogenases/reductases (SDR) family.</text>
</comment>
<comment type="caution">
    <text evidence="4">The sequence shown here is derived from an EMBL/GenBank/DDBJ whole genome shotgun (WGS) entry which is preliminary data.</text>
</comment>
<dbReference type="RefSeq" id="WP_067847147.1">
    <property type="nucleotide sequence ID" value="NZ_JADPKZ010000040.1"/>
</dbReference>
<proteinExistence type="inferred from homology"/>
<accession>A0ABS0F3N3</accession>
<dbReference type="SUPFAM" id="SSF51735">
    <property type="entry name" value="NAD(P)-binding Rossmann-fold domains"/>
    <property type="match status" value="1"/>
</dbReference>
<dbReference type="SMART" id="SM00822">
    <property type="entry name" value="PKS_KR"/>
    <property type="match status" value="1"/>
</dbReference>
<evidence type="ECO:0000313" key="5">
    <source>
        <dbReference type="Proteomes" id="UP000642910"/>
    </source>
</evidence>
<dbReference type="InterPro" id="IPR002347">
    <property type="entry name" value="SDR_fam"/>
</dbReference>